<accession>C6DF79</accession>
<evidence type="ECO:0000313" key="1">
    <source>
        <dbReference type="EMBL" id="ACT12788.1"/>
    </source>
</evidence>
<proteinExistence type="predicted"/>
<sequence length="31" mass="3534">MHQGFDITVFDITNRMFDTPGRTWSYPGVSG</sequence>
<dbReference type="KEGG" id="pct:PC1_1747"/>
<dbReference type="Proteomes" id="UP000002736">
    <property type="component" value="Chromosome"/>
</dbReference>
<protein>
    <submittedName>
        <fullName evidence="1">Uncharacterized protein</fullName>
    </submittedName>
</protein>
<dbReference type="EMBL" id="CP001657">
    <property type="protein sequence ID" value="ACT12788.1"/>
    <property type="molecule type" value="Genomic_DNA"/>
</dbReference>
<gene>
    <name evidence="1" type="ordered locus">PC1_1747</name>
</gene>
<reference evidence="1 2" key="1">
    <citation type="submission" date="2009-07" db="EMBL/GenBank/DDBJ databases">
        <title>Complete sequence of Pectobacterium carotovorum subsp. carotovorum PC1.</title>
        <authorList>
            <consortium name="US DOE Joint Genome Institute"/>
            <person name="Lucas S."/>
            <person name="Copeland A."/>
            <person name="Lapidus A."/>
            <person name="Glavina del Rio T."/>
            <person name="Tice H."/>
            <person name="Bruce D."/>
            <person name="Goodwin L."/>
            <person name="Pitluck S."/>
            <person name="Munk A.C."/>
            <person name="Brettin T."/>
            <person name="Detter J.C."/>
            <person name="Han C."/>
            <person name="Tapia R."/>
            <person name="Larimer F."/>
            <person name="Land M."/>
            <person name="Hauser L."/>
            <person name="Kyrpides N."/>
            <person name="Mikhailova N."/>
            <person name="Balakrishnan V."/>
            <person name="Glasner J."/>
            <person name="Perna N.T."/>
        </authorList>
    </citation>
    <scope>NUCLEOTIDE SEQUENCE [LARGE SCALE GENOMIC DNA]</scope>
    <source>
        <strain evidence="1 2">PC1</strain>
    </source>
</reference>
<dbReference type="AlphaFoldDB" id="C6DF79"/>
<evidence type="ECO:0000313" key="2">
    <source>
        <dbReference type="Proteomes" id="UP000002736"/>
    </source>
</evidence>
<organism evidence="1 2">
    <name type="scientific">Pectobacterium carotovorum subsp. carotovorum (strain PC1)</name>
    <dbReference type="NCBI Taxonomy" id="561230"/>
    <lineage>
        <taxon>Bacteria</taxon>
        <taxon>Pseudomonadati</taxon>
        <taxon>Pseudomonadota</taxon>
        <taxon>Gammaproteobacteria</taxon>
        <taxon>Enterobacterales</taxon>
        <taxon>Pectobacteriaceae</taxon>
        <taxon>Pectobacterium</taxon>
    </lineage>
</organism>
<dbReference type="HOGENOM" id="CLU_3397817_0_0_6"/>
<name>C6DF79_PECCP</name>